<organism evidence="1 2">
    <name type="scientific">Elysia crispata</name>
    <name type="common">lettuce slug</name>
    <dbReference type="NCBI Taxonomy" id="231223"/>
    <lineage>
        <taxon>Eukaryota</taxon>
        <taxon>Metazoa</taxon>
        <taxon>Spiralia</taxon>
        <taxon>Lophotrochozoa</taxon>
        <taxon>Mollusca</taxon>
        <taxon>Gastropoda</taxon>
        <taxon>Heterobranchia</taxon>
        <taxon>Euthyneura</taxon>
        <taxon>Panpulmonata</taxon>
        <taxon>Sacoglossa</taxon>
        <taxon>Placobranchoidea</taxon>
        <taxon>Plakobranchidae</taxon>
        <taxon>Elysia</taxon>
    </lineage>
</organism>
<evidence type="ECO:0000313" key="2">
    <source>
        <dbReference type="Proteomes" id="UP001283361"/>
    </source>
</evidence>
<gene>
    <name evidence="1" type="ORF">RRG08_044170</name>
</gene>
<sequence>MTPRHAVLTSTDFTGGGAIRSMVLRCISFYGIQINLGTVLVLENREQLTRSCFHRKLFTTQKGSNVLELKVNTSQVFQGPELCLVQETPEICSALLPRLEQLEVDLRHISPDTHGIPRSRDHESWSRMMSTTASQSQTQDCVTYLGSYDGFGLWVDTTSYGLLSQSANLCIALTAQLEAGRVIGVSDLESCKAS</sequence>
<proteinExistence type="predicted"/>
<dbReference type="EMBL" id="JAWDGP010007400">
    <property type="protein sequence ID" value="KAK3721157.1"/>
    <property type="molecule type" value="Genomic_DNA"/>
</dbReference>
<reference evidence="1" key="1">
    <citation type="journal article" date="2023" name="G3 (Bethesda)">
        <title>A reference genome for the long-term kleptoplast-retaining sea slug Elysia crispata morphotype clarki.</title>
        <authorList>
            <person name="Eastman K.E."/>
            <person name="Pendleton A.L."/>
            <person name="Shaikh M.A."/>
            <person name="Suttiyut T."/>
            <person name="Ogas R."/>
            <person name="Tomko P."/>
            <person name="Gavelis G."/>
            <person name="Widhalm J.R."/>
            <person name="Wisecaver J.H."/>
        </authorList>
    </citation>
    <scope>NUCLEOTIDE SEQUENCE</scope>
    <source>
        <strain evidence="1">ECLA1</strain>
    </source>
</reference>
<name>A0AAE0XX52_9GAST</name>
<comment type="caution">
    <text evidence="1">The sequence shown here is derived from an EMBL/GenBank/DDBJ whole genome shotgun (WGS) entry which is preliminary data.</text>
</comment>
<keyword evidence="2" id="KW-1185">Reference proteome</keyword>
<accession>A0AAE0XX52</accession>
<protein>
    <submittedName>
        <fullName evidence="1">Uncharacterized protein</fullName>
    </submittedName>
</protein>
<dbReference type="AlphaFoldDB" id="A0AAE0XX52"/>
<dbReference type="Proteomes" id="UP001283361">
    <property type="component" value="Unassembled WGS sequence"/>
</dbReference>
<evidence type="ECO:0000313" key="1">
    <source>
        <dbReference type="EMBL" id="KAK3721157.1"/>
    </source>
</evidence>